<dbReference type="EMBL" id="MJAT01000012">
    <property type="protein sequence ID" value="OEH85657.1"/>
    <property type="molecule type" value="Genomic_DNA"/>
</dbReference>
<dbReference type="GO" id="GO:0003989">
    <property type="term" value="F:acetyl-CoA carboxylase activity"/>
    <property type="evidence" value="ECO:0007669"/>
    <property type="project" value="InterPro"/>
</dbReference>
<dbReference type="PRINTS" id="PR01071">
    <property type="entry name" value="ACOABIOTINCC"/>
</dbReference>
<keyword evidence="2 3" id="KW-0092">Biotin</keyword>
<keyword evidence="3" id="KW-0443">Lipid metabolism</keyword>
<accession>A0A1E5L678</accession>
<dbReference type="InterPro" id="IPR011053">
    <property type="entry name" value="Single_hybrid_motif"/>
</dbReference>
<gene>
    <name evidence="5" type="ORF">BHU72_02340</name>
</gene>
<dbReference type="GO" id="GO:0006633">
    <property type="term" value="P:fatty acid biosynthetic process"/>
    <property type="evidence" value="ECO:0007669"/>
    <property type="project" value="UniProtKB-UniPathway"/>
</dbReference>
<dbReference type="PANTHER" id="PTHR45266:SF3">
    <property type="entry name" value="OXALOACETATE DECARBOXYLASE ALPHA CHAIN"/>
    <property type="match status" value="1"/>
</dbReference>
<dbReference type="RefSeq" id="WP_069701741.1">
    <property type="nucleotide sequence ID" value="NZ_MJAT01000012.1"/>
</dbReference>
<dbReference type="InterPro" id="IPR000089">
    <property type="entry name" value="Biotin_lipoyl"/>
</dbReference>
<dbReference type="OrthoDB" id="9811735at2"/>
<keyword evidence="3" id="KW-0276">Fatty acid metabolism</keyword>
<dbReference type="SUPFAM" id="SSF51230">
    <property type="entry name" value="Single hybrid motif"/>
    <property type="match status" value="1"/>
</dbReference>
<dbReference type="Pfam" id="PF00364">
    <property type="entry name" value="Biotin_lipoyl"/>
    <property type="match status" value="1"/>
</dbReference>
<reference evidence="5 6" key="1">
    <citation type="submission" date="2016-09" db="EMBL/GenBank/DDBJ databases">
        <title>Desulfuribacillus arsenicus sp. nov., an obligately anaerobic, dissimilatory arsenic- and antimonate-reducing bacterium isolated from anoxic sediments.</title>
        <authorList>
            <person name="Abin C.A."/>
            <person name="Hollibaugh J.T."/>
        </authorList>
    </citation>
    <scope>NUCLEOTIDE SEQUENCE [LARGE SCALE GENOMIC DNA]</scope>
    <source>
        <strain evidence="5 6">MLFW-2</strain>
    </source>
</reference>
<evidence type="ECO:0000313" key="5">
    <source>
        <dbReference type="EMBL" id="OEH85657.1"/>
    </source>
</evidence>
<keyword evidence="3" id="KW-0444">Lipid biosynthesis</keyword>
<dbReference type="UniPathway" id="UPA00094"/>
<comment type="function">
    <text evidence="3">This protein is a component of the acetyl coenzyme A carboxylase complex; first, biotin carboxylase catalyzes the carboxylation of the carrier protein and then the transcarboxylase transfers the carboxyl group to form malonyl-CoA.</text>
</comment>
<dbReference type="AlphaFoldDB" id="A0A1E5L678"/>
<proteinExistence type="predicted"/>
<dbReference type="Proteomes" id="UP000095255">
    <property type="component" value="Unassembled WGS sequence"/>
</dbReference>
<evidence type="ECO:0000256" key="1">
    <source>
        <dbReference type="ARBA" id="ARBA00017562"/>
    </source>
</evidence>
<organism evidence="5 6">
    <name type="scientific">Desulfuribacillus stibiiarsenatis</name>
    <dbReference type="NCBI Taxonomy" id="1390249"/>
    <lineage>
        <taxon>Bacteria</taxon>
        <taxon>Bacillati</taxon>
        <taxon>Bacillota</taxon>
        <taxon>Desulfuribacillia</taxon>
        <taxon>Desulfuribacillales</taxon>
        <taxon>Desulfuribacillaceae</taxon>
        <taxon>Desulfuribacillus</taxon>
    </lineage>
</organism>
<dbReference type="FunFam" id="2.40.50.100:FF:000003">
    <property type="entry name" value="Acetyl-CoA carboxylase biotin carboxyl carrier protein"/>
    <property type="match status" value="1"/>
</dbReference>
<comment type="pathway">
    <text evidence="3">Lipid metabolism; fatty acid biosynthesis.</text>
</comment>
<dbReference type="PROSITE" id="PS50968">
    <property type="entry name" value="BIOTINYL_LIPOYL"/>
    <property type="match status" value="1"/>
</dbReference>
<comment type="caution">
    <text evidence="5">The sequence shown here is derived from an EMBL/GenBank/DDBJ whole genome shotgun (WGS) entry which is preliminary data.</text>
</comment>
<evidence type="ECO:0000256" key="3">
    <source>
        <dbReference type="RuleBase" id="RU364072"/>
    </source>
</evidence>
<sequence>MFNISEIRELIKLLDSTNITELEVENDGSKLSIKKNKIVEERVDSAIIHNVYQPVKPLDMPVASVETPAATAAVTAAPATTPEKKSNLLEIKSPMVGTFYSSPSPDAAAYVKVGDKVSDKDTVCIVEAMKLMNEIEAECRGTIVEVCVENGQLVEYGQTLFKVSAE</sequence>
<dbReference type="Gene3D" id="2.40.50.100">
    <property type="match status" value="1"/>
</dbReference>
<keyword evidence="3" id="KW-0275">Fatty acid biosynthesis</keyword>
<keyword evidence="6" id="KW-1185">Reference proteome</keyword>
<evidence type="ECO:0000256" key="2">
    <source>
        <dbReference type="ARBA" id="ARBA00023267"/>
    </source>
</evidence>
<dbReference type="InterPro" id="IPR001249">
    <property type="entry name" value="AcCoA_biotinCC"/>
</dbReference>
<name>A0A1E5L678_9FIRM</name>
<dbReference type="InterPro" id="IPR050709">
    <property type="entry name" value="Biotin_Carboxyl_Carrier/Decarb"/>
</dbReference>
<evidence type="ECO:0000259" key="4">
    <source>
        <dbReference type="PROSITE" id="PS50968"/>
    </source>
</evidence>
<dbReference type="STRING" id="1390249.BHU72_02340"/>
<evidence type="ECO:0000313" key="6">
    <source>
        <dbReference type="Proteomes" id="UP000095255"/>
    </source>
</evidence>
<dbReference type="NCBIfam" id="TIGR00531">
    <property type="entry name" value="BCCP"/>
    <property type="match status" value="1"/>
</dbReference>
<dbReference type="PANTHER" id="PTHR45266">
    <property type="entry name" value="OXALOACETATE DECARBOXYLASE ALPHA CHAIN"/>
    <property type="match status" value="1"/>
</dbReference>
<dbReference type="GO" id="GO:0009317">
    <property type="term" value="C:acetyl-CoA carboxylase complex"/>
    <property type="evidence" value="ECO:0007669"/>
    <property type="project" value="InterPro"/>
</dbReference>
<dbReference type="CDD" id="cd06850">
    <property type="entry name" value="biotinyl_domain"/>
    <property type="match status" value="1"/>
</dbReference>
<feature type="domain" description="Lipoyl-binding" evidence="4">
    <location>
        <begin position="88"/>
        <end position="164"/>
    </location>
</feature>
<protein>
    <recommendedName>
        <fullName evidence="1 3">Biotin carboxyl carrier protein of acetyl-CoA carboxylase</fullName>
    </recommendedName>
</protein>